<gene>
    <name evidence="2" type="ORF">H9977_12490</name>
</gene>
<keyword evidence="1" id="KW-0472">Membrane</keyword>
<proteinExistence type="predicted"/>
<dbReference type="AlphaFoldDB" id="A0A9D1XB76"/>
<feature type="transmembrane region" description="Helical" evidence="1">
    <location>
        <begin position="6"/>
        <end position="23"/>
    </location>
</feature>
<dbReference type="Proteomes" id="UP000886740">
    <property type="component" value="Unassembled WGS sequence"/>
</dbReference>
<evidence type="ECO:0000313" key="3">
    <source>
        <dbReference type="Proteomes" id="UP000886740"/>
    </source>
</evidence>
<reference evidence="2" key="2">
    <citation type="submission" date="2021-04" db="EMBL/GenBank/DDBJ databases">
        <authorList>
            <person name="Gilroy R."/>
        </authorList>
    </citation>
    <scope>NUCLEOTIDE SEQUENCE</scope>
    <source>
        <strain evidence="2">ChiGjej6B6-14162</strain>
    </source>
</reference>
<dbReference type="EMBL" id="DXEL01000085">
    <property type="protein sequence ID" value="HIX75832.1"/>
    <property type="molecule type" value="Genomic_DNA"/>
</dbReference>
<reference evidence="2" key="1">
    <citation type="journal article" date="2021" name="PeerJ">
        <title>Extensive microbial diversity within the chicken gut microbiome revealed by metagenomics and culture.</title>
        <authorList>
            <person name="Gilroy R."/>
            <person name="Ravi A."/>
            <person name="Getino M."/>
            <person name="Pursley I."/>
            <person name="Horton D.L."/>
            <person name="Alikhan N.F."/>
            <person name="Baker D."/>
            <person name="Gharbi K."/>
            <person name="Hall N."/>
            <person name="Watson M."/>
            <person name="Adriaenssens E.M."/>
            <person name="Foster-Nyarko E."/>
            <person name="Jarju S."/>
            <person name="Secka A."/>
            <person name="Antonio M."/>
            <person name="Oren A."/>
            <person name="Chaudhuri R.R."/>
            <person name="La Ragione R."/>
            <person name="Hildebrand F."/>
            <person name="Pallen M.J."/>
        </authorList>
    </citation>
    <scope>NUCLEOTIDE SEQUENCE</scope>
    <source>
        <strain evidence="2">ChiGjej6B6-14162</strain>
    </source>
</reference>
<protein>
    <submittedName>
        <fullName evidence="2">FeoB-associated Cys-rich membrane protein</fullName>
    </submittedName>
</protein>
<keyword evidence="1" id="KW-0812">Transmembrane</keyword>
<organism evidence="2 3">
    <name type="scientific">Candidatus Parabacteroides intestinipullorum</name>
    <dbReference type="NCBI Taxonomy" id="2838723"/>
    <lineage>
        <taxon>Bacteria</taxon>
        <taxon>Pseudomonadati</taxon>
        <taxon>Bacteroidota</taxon>
        <taxon>Bacteroidia</taxon>
        <taxon>Bacteroidales</taxon>
        <taxon>Tannerellaceae</taxon>
        <taxon>Parabacteroides</taxon>
    </lineage>
</organism>
<accession>A0A9D1XB76</accession>
<evidence type="ECO:0000256" key="1">
    <source>
        <dbReference type="SAM" id="Phobius"/>
    </source>
</evidence>
<name>A0A9D1XB76_9BACT</name>
<evidence type="ECO:0000313" key="2">
    <source>
        <dbReference type="EMBL" id="HIX75832.1"/>
    </source>
</evidence>
<sequence>MFQEIAIIIIGILVVAYLMRRIYLLFFTKGKVTDGCCCGCSNCPKEQCGIPNQQDQSKAS</sequence>
<comment type="caution">
    <text evidence="2">The sequence shown here is derived from an EMBL/GenBank/DDBJ whole genome shotgun (WGS) entry which is preliminary data.</text>
</comment>
<keyword evidence="1" id="KW-1133">Transmembrane helix</keyword>